<comment type="caution">
    <text evidence="9">The sequence shown here is derived from an EMBL/GenBank/DDBJ whole genome shotgun (WGS) entry which is preliminary data.</text>
</comment>
<feature type="transmembrane region" description="Helical" evidence="8">
    <location>
        <begin position="159"/>
        <end position="178"/>
    </location>
</feature>
<dbReference type="InterPro" id="IPR052017">
    <property type="entry name" value="TSUP"/>
</dbReference>
<dbReference type="RefSeq" id="WP_200313810.1">
    <property type="nucleotide sequence ID" value="NZ_JAENJH010000001.1"/>
</dbReference>
<keyword evidence="7 8" id="KW-0472">Membrane</keyword>
<evidence type="ECO:0000313" key="9">
    <source>
        <dbReference type="EMBL" id="MBK1782897.1"/>
    </source>
</evidence>
<keyword evidence="6 8" id="KW-1133">Transmembrane helix</keyword>
<feature type="transmembrane region" description="Helical" evidence="8">
    <location>
        <begin position="67"/>
        <end position="87"/>
    </location>
</feature>
<keyword evidence="3" id="KW-0813">Transport</keyword>
<feature type="transmembrane region" description="Helical" evidence="8">
    <location>
        <begin position="94"/>
        <end position="113"/>
    </location>
</feature>
<evidence type="ECO:0000256" key="4">
    <source>
        <dbReference type="ARBA" id="ARBA00022475"/>
    </source>
</evidence>
<evidence type="ECO:0000256" key="5">
    <source>
        <dbReference type="ARBA" id="ARBA00022692"/>
    </source>
</evidence>
<comment type="similarity">
    <text evidence="2 8">Belongs to the 4-toluene sulfonate uptake permease (TSUP) (TC 2.A.102) family.</text>
</comment>
<evidence type="ECO:0000256" key="3">
    <source>
        <dbReference type="ARBA" id="ARBA00022448"/>
    </source>
</evidence>
<dbReference type="Proteomes" id="UP000635245">
    <property type="component" value="Unassembled WGS sequence"/>
</dbReference>
<evidence type="ECO:0000256" key="6">
    <source>
        <dbReference type="ARBA" id="ARBA00022989"/>
    </source>
</evidence>
<accession>A0A934QN33</accession>
<organism evidence="9 10">
    <name type="scientific">Prauserella cavernicola</name>
    <dbReference type="NCBI Taxonomy" id="2800127"/>
    <lineage>
        <taxon>Bacteria</taxon>
        <taxon>Bacillati</taxon>
        <taxon>Actinomycetota</taxon>
        <taxon>Actinomycetes</taxon>
        <taxon>Pseudonocardiales</taxon>
        <taxon>Pseudonocardiaceae</taxon>
        <taxon>Prauserella</taxon>
    </lineage>
</organism>
<evidence type="ECO:0000256" key="2">
    <source>
        <dbReference type="ARBA" id="ARBA00009142"/>
    </source>
</evidence>
<name>A0A934QN33_9PSEU</name>
<evidence type="ECO:0000256" key="7">
    <source>
        <dbReference type="ARBA" id="ARBA00023136"/>
    </source>
</evidence>
<gene>
    <name evidence="9" type="ORF">JHE00_01070</name>
</gene>
<dbReference type="GO" id="GO:0005886">
    <property type="term" value="C:plasma membrane"/>
    <property type="evidence" value="ECO:0007669"/>
    <property type="project" value="UniProtKB-SubCell"/>
</dbReference>
<evidence type="ECO:0000313" key="10">
    <source>
        <dbReference type="Proteomes" id="UP000635245"/>
    </source>
</evidence>
<protein>
    <recommendedName>
        <fullName evidence="8">Probable membrane transporter protein</fullName>
    </recommendedName>
</protein>
<dbReference type="Pfam" id="PF01925">
    <property type="entry name" value="TauE"/>
    <property type="match status" value="1"/>
</dbReference>
<feature type="transmembrane region" description="Helical" evidence="8">
    <location>
        <begin position="214"/>
        <end position="235"/>
    </location>
</feature>
<evidence type="ECO:0000256" key="1">
    <source>
        <dbReference type="ARBA" id="ARBA00004651"/>
    </source>
</evidence>
<keyword evidence="10" id="KW-1185">Reference proteome</keyword>
<keyword evidence="5 8" id="KW-0812">Transmembrane</keyword>
<proteinExistence type="inferred from homology"/>
<evidence type="ECO:0000256" key="8">
    <source>
        <dbReference type="RuleBase" id="RU363041"/>
    </source>
</evidence>
<keyword evidence="4 8" id="KW-1003">Cell membrane</keyword>
<feature type="transmembrane region" description="Helical" evidence="8">
    <location>
        <begin position="125"/>
        <end position="147"/>
    </location>
</feature>
<dbReference type="AlphaFoldDB" id="A0A934QN33"/>
<dbReference type="PANTHER" id="PTHR30269:SF37">
    <property type="entry name" value="MEMBRANE TRANSPORTER PROTEIN"/>
    <property type="match status" value="1"/>
</dbReference>
<reference evidence="9" key="1">
    <citation type="submission" date="2020-12" db="EMBL/GenBank/DDBJ databases">
        <title>Prauserella sp. ASG 168, a novel actinomycete isolated from cave rock.</title>
        <authorList>
            <person name="Suriyachadkun C."/>
        </authorList>
    </citation>
    <scope>NUCLEOTIDE SEQUENCE</scope>
    <source>
        <strain evidence="9">ASG 168</strain>
    </source>
</reference>
<dbReference type="InterPro" id="IPR002781">
    <property type="entry name" value="TM_pro_TauE-like"/>
</dbReference>
<dbReference type="PANTHER" id="PTHR30269">
    <property type="entry name" value="TRANSMEMBRANE PROTEIN YFCA"/>
    <property type="match status" value="1"/>
</dbReference>
<dbReference type="EMBL" id="JAENJH010000001">
    <property type="protein sequence ID" value="MBK1782897.1"/>
    <property type="molecule type" value="Genomic_DNA"/>
</dbReference>
<sequence>MPDVLIGLIVLVGALVQGAVGYGLNLVAVPLVALLDPTLVPVPLLLVSSTHGLLTILREYRHTDWTGVWWVLAGRVPGTALGVLAVATLAPRPFSALVGVAVLVCVLLSVVSWRPEPRPGPLLVAGVASGTFGTAASIGGPPVALLYQHSPGPRIRATLAAGFVLGTVVSLIGLGLGGQVHLTHVVQTLWLLPFLLAGFLLSGPLRKFLDGGPIRVAVLAVAAASAVALLVRSAVG</sequence>
<feature type="transmembrane region" description="Helical" evidence="8">
    <location>
        <begin position="184"/>
        <end position="202"/>
    </location>
</feature>
<comment type="subcellular location">
    <subcellularLocation>
        <location evidence="1 8">Cell membrane</location>
        <topology evidence="1 8">Multi-pass membrane protein</topology>
    </subcellularLocation>
</comment>